<dbReference type="Proteomes" id="UP001156903">
    <property type="component" value="Unassembled WGS sequence"/>
</dbReference>
<dbReference type="RefSeq" id="WP_284309514.1">
    <property type="nucleotide sequence ID" value="NZ_BSPB01000093.1"/>
</dbReference>
<organism evidence="2 3">
    <name type="scientific">Hydrogenophaga electricum</name>
    <dbReference type="NCBI Taxonomy" id="1230953"/>
    <lineage>
        <taxon>Bacteria</taxon>
        <taxon>Pseudomonadati</taxon>
        <taxon>Pseudomonadota</taxon>
        <taxon>Betaproteobacteria</taxon>
        <taxon>Burkholderiales</taxon>
        <taxon>Comamonadaceae</taxon>
        <taxon>Hydrogenophaga</taxon>
    </lineage>
</organism>
<dbReference type="PANTHER" id="PTHR33376">
    <property type="match status" value="1"/>
</dbReference>
<keyword evidence="3" id="KW-1185">Reference proteome</keyword>
<dbReference type="PROSITE" id="PS51318">
    <property type="entry name" value="TAT"/>
    <property type="match status" value="1"/>
</dbReference>
<dbReference type="EMBL" id="BSPB01000093">
    <property type="protein sequence ID" value="GLS16865.1"/>
    <property type="molecule type" value="Genomic_DNA"/>
</dbReference>
<evidence type="ECO:0000256" key="1">
    <source>
        <dbReference type="ARBA" id="ARBA00022729"/>
    </source>
</evidence>
<evidence type="ECO:0000313" key="3">
    <source>
        <dbReference type="Proteomes" id="UP001156903"/>
    </source>
</evidence>
<dbReference type="InterPro" id="IPR038404">
    <property type="entry name" value="TRAP_DctP_sf"/>
</dbReference>
<accession>A0ABQ6C9U6</accession>
<comment type="caution">
    <text evidence="2">The sequence shown here is derived from an EMBL/GenBank/DDBJ whole genome shotgun (WGS) entry which is preliminary data.</text>
</comment>
<gene>
    <name evidence="2" type="ORF">GCM10007935_43110</name>
</gene>
<dbReference type="InterPro" id="IPR018389">
    <property type="entry name" value="DctP_fam"/>
</dbReference>
<evidence type="ECO:0008006" key="4">
    <source>
        <dbReference type="Google" id="ProtNLM"/>
    </source>
</evidence>
<dbReference type="NCBIfam" id="NF037995">
    <property type="entry name" value="TRAP_S1"/>
    <property type="match status" value="1"/>
</dbReference>
<sequence length="357" mass="38999">MKTVSPSVHQPQQGSRRTFLRTGAGVAMVAGVSAGLSLPALAQAKPVTLKAVIQHRNGESYKKWLWLQEQVKARTQGKVEIEVTTIGELGLGGTEMLRVLKSGVIDMAEILPGYVAGDFPMIEACDLPGISTSFQQSRRLYDAWTENVVSKNEAAMGGKIVGSFCWSTMFMYTKFPLETLDAFKGRKIRVFAPAQARFLTALGAEPVSMTTADVYPSLQRGVIDGAITGTEHVKASSLWEVTKYMTNVNIPPMGSYVVIGTRGLAKVPAELRGVFTDMYKELSDLGWKLGSDNDQLGFAYALEKGMVLTKEAKPEWVPQLTRISKEDILPWWAGRAGARAKPAFNEFLAPIVGYKLS</sequence>
<evidence type="ECO:0000313" key="2">
    <source>
        <dbReference type="EMBL" id="GLS16865.1"/>
    </source>
</evidence>
<dbReference type="Gene3D" id="3.40.190.170">
    <property type="entry name" value="Bacterial extracellular solute-binding protein, family 7"/>
    <property type="match status" value="1"/>
</dbReference>
<name>A0ABQ6C9U6_9BURK</name>
<keyword evidence="1" id="KW-0732">Signal</keyword>
<proteinExistence type="predicted"/>
<dbReference type="InterPro" id="IPR006311">
    <property type="entry name" value="TAT_signal"/>
</dbReference>
<dbReference type="PANTHER" id="PTHR33376:SF15">
    <property type="entry name" value="BLL6794 PROTEIN"/>
    <property type="match status" value="1"/>
</dbReference>
<dbReference type="Pfam" id="PF03480">
    <property type="entry name" value="DctP"/>
    <property type="match status" value="1"/>
</dbReference>
<protein>
    <recommendedName>
        <fullName evidence="4">C4-dicarboxylate ABC transporter substrate-binding protein</fullName>
    </recommendedName>
</protein>
<reference evidence="3" key="1">
    <citation type="journal article" date="2019" name="Int. J. Syst. Evol. Microbiol.">
        <title>The Global Catalogue of Microorganisms (GCM) 10K type strain sequencing project: providing services to taxonomists for standard genome sequencing and annotation.</title>
        <authorList>
            <consortium name="The Broad Institute Genomics Platform"/>
            <consortium name="The Broad Institute Genome Sequencing Center for Infectious Disease"/>
            <person name="Wu L."/>
            <person name="Ma J."/>
        </authorList>
    </citation>
    <scope>NUCLEOTIDE SEQUENCE [LARGE SCALE GENOMIC DNA]</scope>
    <source>
        <strain evidence="3">NBRC 109341</strain>
    </source>
</reference>